<feature type="transmembrane region" description="Helical" evidence="5">
    <location>
        <begin position="149"/>
        <end position="174"/>
    </location>
</feature>
<gene>
    <name evidence="7" type="ORF">Q8A49_02290</name>
</gene>
<organism evidence="7 8">
    <name type="scientific">Nocardiopsis tropica</name>
    <dbReference type="NCBI Taxonomy" id="109330"/>
    <lineage>
        <taxon>Bacteria</taxon>
        <taxon>Bacillati</taxon>
        <taxon>Actinomycetota</taxon>
        <taxon>Actinomycetes</taxon>
        <taxon>Streptosporangiales</taxon>
        <taxon>Nocardiopsidaceae</taxon>
        <taxon>Nocardiopsis</taxon>
    </lineage>
</organism>
<name>A0ABU7KKV1_9ACTN</name>
<evidence type="ECO:0000256" key="3">
    <source>
        <dbReference type="ARBA" id="ARBA00022989"/>
    </source>
</evidence>
<reference evidence="7 8" key="1">
    <citation type="submission" date="2023-07" db="EMBL/GenBank/DDBJ databases">
        <authorList>
            <person name="Girao M."/>
            <person name="Carvalho M.F."/>
        </authorList>
    </citation>
    <scope>NUCLEOTIDE SEQUENCE [LARGE SCALE GENOMIC DNA]</scope>
    <source>
        <strain evidence="7 8">66/93</strain>
    </source>
</reference>
<dbReference type="EMBL" id="JAUUCC010000003">
    <property type="protein sequence ID" value="MEE2049317.1"/>
    <property type="molecule type" value="Genomic_DNA"/>
</dbReference>
<comment type="caution">
    <text evidence="7">The sequence shown here is derived from an EMBL/GenBank/DDBJ whole genome shotgun (WGS) entry which is preliminary data.</text>
</comment>
<dbReference type="Proteomes" id="UP001348641">
    <property type="component" value="Unassembled WGS sequence"/>
</dbReference>
<keyword evidence="3 5" id="KW-1133">Transmembrane helix</keyword>
<evidence type="ECO:0000256" key="1">
    <source>
        <dbReference type="ARBA" id="ARBA00004141"/>
    </source>
</evidence>
<feature type="transmembrane region" description="Helical" evidence="5">
    <location>
        <begin position="125"/>
        <end position="143"/>
    </location>
</feature>
<feature type="domain" description="Methylamine utilisation protein MauE" evidence="6">
    <location>
        <begin position="5"/>
        <end position="136"/>
    </location>
</feature>
<proteinExistence type="predicted"/>
<dbReference type="RefSeq" id="WP_330156604.1">
    <property type="nucleotide sequence ID" value="NZ_BAAAJA010000010.1"/>
</dbReference>
<evidence type="ECO:0000313" key="7">
    <source>
        <dbReference type="EMBL" id="MEE2049317.1"/>
    </source>
</evidence>
<feature type="transmembrane region" description="Helical" evidence="5">
    <location>
        <begin position="6"/>
        <end position="26"/>
    </location>
</feature>
<protein>
    <recommendedName>
        <fullName evidence="6">Methylamine utilisation protein MauE domain-containing protein</fullName>
    </recommendedName>
</protein>
<dbReference type="InterPro" id="IPR009908">
    <property type="entry name" value="Methylamine_util_MauE"/>
</dbReference>
<evidence type="ECO:0000256" key="5">
    <source>
        <dbReference type="SAM" id="Phobius"/>
    </source>
</evidence>
<evidence type="ECO:0000256" key="2">
    <source>
        <dbReference type="ARBA" id="ARBA00022692"/>
    </source>
</evidence>
<comment type="subcellular location">
    <subcellularLocation>
        <location evidence="1">Membrane</location>
        <topology evidence="1">Multi-pass membrane protein</topology>
    </subcellularLocation>
</comment>
<accession>A0ABU7KKV1</accession>
<dbReference type="Pfam" id="PF07291">
    <property type="entry name" value="MauE"/>
    <property type="match status" value="1"/>
</dbReference>
<evidence type="ECO:0000259" key="6">
    <source>
        <dbReference type="Pfam" id="PF07291"/>
    </source>
</evidence>
<sequence length="182" mass="18224">MPWDYLLSGTAALLATVFAVSAFGKARDPRGFAASLEPLRLLPPRLLPLATWSVPAAEAAVVAAFGGCASGVEQLGRVAFGGSFALLCVFTVVIVSSLRRGSSARCHCFGRPGAAYAPRHAARNAVLGAVAAAGALAPAPAAAPEPAGVLLAVLAGGVAGVLVVVMDDVVDLFAPAARPRRG</sequence>
<keyword evidence="2 5" id="KW-0812">Transmembrane</keyword>
<feature type="transmembrane region" description="Helical" evidence="5">
    <location>
        <begin position="46"/>
        <end position="72"/>
    </location>
</feature>
<evidence type="ECO:0000313" key="8">
    <source>
        <dbReference type="Proteomes" id="UP001348641"/>
    </source>
</evidence>
<feature type="transmembrane region" description="Helical" evidence="5">
    <location>
        <begin position="78"/>
        <end position="98"/>
    </location>
</feature>
<evidence type="ECO:0000256" key="4">
    <source>
        <dbReference type="ARBA" id="ARBA00023136"/>
    </source>
</evidence>
<keyword evidence="4 5" id="KW-0472">Membrane</keyword>